<accession>A0ACC2CPJ2</accession>
<keyword evidence="2" id="KW-1185">Reference proteome</keyword>
<dbReference type="Proteomes" id="UP001162992">
    <property type="component" value="Chromosome 9"/>
</dbReference>
<comment type="caution">
    <text evidence="1">The sequence shown here is derived from an EMBL/GenBank/DDBJ whole genome shotgun (WGS) entry which is preliminary data.</text>
</comment>
<name>A0ACC2CPJ2_DIPCM</name>
<dbReference type="EMBL" id="CM055100">
    <property type="protein sequence ID" value="KAJ7543921.1"/>
    <property type="molecule type" value="Genomic_DNA"/>
</dbReference>
<reference evidence="2" key="1">
    <citation type="journal article" date="2024" name="Proc. Natl. Acad. Sci. U.S.A.">
        <title>Extraordinary preservation of gene collinearity over three hundred million years revealed in homosporous lycophytes.</title>
        <authorList>
            <person name="Li C."/>
            <person name="Wickell D."/>
            <person name="Kuo L.Y."/>
            <person name="Chen X."/>
            <person name="Nie B."/>
            <person name="Liao X."/>
            <person name="Peng D."/>
            <person name="Ji J."/>
            <person name="Jenkins J."/>
            <person name="Williams M."/>
            <person name="Shu S."/>
            <person name="Plott C."/>
            <person name="Barry K."/>
            <person name="Rajasekar S."/>
            <person name="Grimwood J."/>
            <person name="Han X."/>
            <person name="Sun S."/>
            <person name="Hou Z."/>
            <person name="He W."/>
            <person name="Dai G."/>
            <person name="Sun C."/>
            <person name="Schmutz J."/>
            <person name="Leebens-Mack J.H."/>
            <person name="Li F.W."/>
            <person name="Wang L."/>
        </authorList>
    </citation>
    <scope>NUCLEOTIDE SEQUENCE [LARGE SCALE GENOMIC DNA]</scope>
    <source>
        <strain evidence="2">cv. PW_Plant_1</strain>
    </source>
</reference>
<organism evidence="1 2">
    <name type="scientific">Diphasiastrum complanatum</name>
    <name type="common">Issler's clubmoss</name>
    <name type="synonym">Lycopodium complanatum</name>
    <dbReference type="NCBI Taxonomy" id="34168"/>
    <lineage>
        <taxon>Eukaryota</taxon>
        <taxon>Viridiplantae</taxon>
        <taxon>Streptophyta</taxon>
        <taxon>Embryophyta</taxon>
        <taxon>Tracheophyta</taxon>
        <taxon>Lycopodiopsida</taxon>
        <taxon>Lycopodiales</taxon>
        <taxon>Lycopodiaceae</taxon>
        <taxon>Lycopodioideae</taxon>
        <taxon>Diphasiastrum</taxon>
    </lineage>
</organism>
<gene>
    <name evidence="1" type="ORF">O6H91_09G058500</name>
</gene>
<proteinExistence type="predicted"/>
<protein>
    <submittedName>
        <fullName evidence="1">Uncharacterized protein</fullName>
    </submittedName>
</protein>
<evidence type="ECO:0000313" key="1">
    <source>
        <dbReference type="EMBL" id="KAJ7543921.1"/>
    </source>
</evidence>
<evidence type="ECO:0000313" key="2">
    <source>
        <dbReference type="Proteomes" id="UP001162992"/>
    </source>
</evidence>
<sequence>MEGTANKEKPQGGSSSQEIKQSQSSKGTLRKLWGWLGHLSFWHTSDDFEKRLQHLSKEEVTVHTRLKRRSQTWRKLARALVLYSVAGEVLVLGIAIMATRSPGIPWQMRALRVFPVFALPALSALLYSSCAGYCRMRERKDQKTLERLRAERQAKIDELKRKTNYYLTQQLIQKYDLDPTAKAAAASVLAAKLGAEAGINVTFKASELLENDISSSSAKLDASVTNTTGLKKRVNSRTSGIDYPVHTRFSEGSGNAGLTGDEGEDKGMKVAVERGFEAEQYRRRPSEGGWLSRIAAMLVGEDPSQCYALICKKCHMHNGLAPKEDFQYVTYFCPYCHTLNGNPKLGEGGDVSDGAGKDTLRALNNVIEELSTPCQALNADVALSGSSEPVDADLAAAVIKEASNKSPTTEDSKEVSSENEVC</sequence>